<comment type="caution">
    <text evidence="3">The sequence shown here is derived from an EMBL/GenBank/DDBJ whole genome shotgun (WGS) entry which is preliminary data.</text>
</comment>
<keyword evidence="2" id="KW-0732">Signal</keyword>
<evidence type="ECO:0000256" key="1">
    <source>
        <dbReference type="SAM" id="MobiDB-lite"/>
    </source>
</evidence>
<feature type="compositionally biased region" description="Polar residues" evidence="1">
    <location>
        <begin position="116"/>
        <end position="129"/>
    </location>
</feature>
<keyword evidence="4" id="KW-1185">Reference proteome</keyword>
<feature type="region of interest" description="Disordered" evidence="1">
    <location>
        <begin position="24"/>
        <end position="194"/>
    </location>
</feature>
<dbReference type="RefSeq" id="WP_182513943.1">
    <property type="nucleotide sequence ID" value="NZ_JACJIQ010000016.1"/>
</dbReference>
<feature type="chain" id="PRO_5032678456" evidence="2">
    <location>
        <begin position="21"/>
        <end position="590"/>
    </location>
</feature>
<proteinExistence type="predicted"/>
<protein>
    <submittedName>
        <fullName evidence="3">Uncharacterized protein</fullName>
    </submittedName>
</protein>
<gene>
    <name evidence="3" type="ORF">FHS90_003588</name>
</gene>
<evidence type="ECO:0000313" key="3">
    <source>
        <dbReference type="EMBL" id="MBA9078858.1"/>
    </source>
</evidence>
<dbReference type="AlphaFoldDB" id="A0A839GWR7"/>
<evidence type="ECO:0000256" key="2">
    <source>
        <dbReference type="SAM" id="SignalP"/>
    </source>
</evidence>
<feature type="compositionally biased region" description="Polar residues" evidence="1">
    <location>
        <begin position="185"/>
        <end position="194"/>
    </location>
</feature>
<evidence type="ECO:0000313" key="4">
    <source>
        <dbReference type="Proteomes" id="UP000563094"/>
    </source>
</evidence>
<dbReference type="EMBL" id="JACJIQ010000016">
    <property type="protein sequence ID" value="MBA9078858.1"/>
    <property type="molecule type" value="Genomic_DNA"/>
</dbReference>
<sequence length="590" mass="65505">MKRIFTLSIFLSFGFMTAFAQHEHHAPAKKETKKTAAPAPKKKTSAEPAKPKPSKLQPIKDKPAPPPAKTHRKNQPSATPKTHAAPKVKATPPVTHQDHSQHHMPVADSAGKHQGHQMTPQDSLNQSKASSHEGHTMPMDTAKGHQHHPGMHMNHGAMASDTTQHAGMNHSMGMGGMSHAFSRNLPMNRNGSGTSWHPDATPMYGYMKHAGDWMLMFHGQLWLRYNRQDIFDKGSRGDSQLDAPNWFMGMAQREVGKRGLLRLSVMLSLDELTMGDRGYPLLFQSGETYGGGKRLVDRQHPHDLFSEISVGYTHMVNENVDVYGFLGYPAEPVIGPPVFMHRISAFNNPESPLGHHWQDATHITFGVATLGFRYKNFKLEGSNFTGREPDENRYDFDKARFDSYAARLSYNPTENWALQVSRGWLKSPESLEPEEDVTRTTASALYSRPLAGGGDRYFTSALIWGFNGGGHHQEHSAIAEANLQMDKTAVYGRYEYVQKTPGELDLASQFDHHEVFDVHALTLGTSQRVANFANTYLTLGVQATVFAPDKLLKPLYGKTPVSGEIYLRLNPGLMMGGSKKSGASGMEHQH</sequence>
<feature type="signal peptide" evidence="2">
    <location>
        <begin position="1"/>
        <end position="20"/>
    </location>
</feature>
<organism evidence="3 4">
    <name type="scientific">Rufibacter quisquiliarum</name>
    <dbReference type="NCBI Taxonomy" id="1549639"/>
    <lineage>
        <taxon>Bacteria</taxon>
        <taxon>Pseudomonadati</taxon>
        <taxon>Bacteroidota</taxon>
        <taxon>Cytophagia</taxon>
        <taxon>Cytophagales</taxon>
        <taxon>Hymenobacteraceae</taxon>
        <taxon>Rufibacter</taxon>
    </lineage>
</organism>
<name>A0A839GWR7_9BACT</name>
<reference evidence="3 4" key="1">
    <citation type="submission" date="2020-08" db="EMBL/GenBank/DDBJ databases">
        <title>Genomic Encyclopedia of Type Strains, Phase IV (KMG-IV): sequencing the most valuable type-strain genomes for metagenomic binning, comparative biology and taxonomic classification.</title>
        <authorList>
            <person name="Goeker M."/>
        </authorList>
    </citation>
    <scope>NUCLEOTIDE SEQUENCE [LARGE SCALE GENOMIC DNA]</scope>
    <source>
        <strain evidence="3 4">DSM 29854</strain>
    </source>
</reference>
<accession>A0A839GWR7</accession>
<dbReference type="Proteomes" id="UP000563094">
    <property type="component" value="Unassembled WGS sequence"/>
</dbReference>
<feature type="compositionally biased region" description="Basic and acidic residues" evidence="1">
    <location>
        <begin position="24"/>
        <end position="34"/>
    </location>
</feature>